<sequence>MVGPFGAGTEGRGGREEGVDRKWVRDTPEEPPLKRTRAKETSSEQTAGSSSLSAVWRAPGDGAEAKGELDDAVYRRTIFVKKLDKNVLGPTLRAAMDGIEDPEAWLS</sequence>
<feature type="compositionally biased region" description="Gly residues" evidence="1">
    <location>
        <begin position="1"/>
        <end position="11"/>
    </location>
</feature>
<feature type="compositionally biased region" description="Basic and acidic residues" evidence="1">
    <location>
        <begin position="12"/>
        <end position="42"/>
    </location>
</feature>
<comment type="caution">
    <text evidence="2">The sequence shown here is derived from an EMBL/GenBank/DDBJ whole genome shotgun (WGS) entry which is preliminary data.</text>
</comment>
<gene>
    <name evidence="2" type="ORF">Naga_102041g1</name>
</gene>
<dbReference type="EMBL" id="AZIL01003416">
    <property type="protein sequence ID" value="EWM20051.1"/>
    <property type="molecule type" value="Genomic_DNA"/>
</dbReference>
<feature type="region of interest" description="Disordered" evidence="1">
    <location>
        <begin position="1"/>
        <end position="65"/>
    </location>
</feature>
<keyword evidence="3" id="KW-1185">Reference proteome</keyword>
<name>W7TIH1_9STRA</name>
<protein>
    <submittedName>
        <fullName evidence="2">Uncharacterized protein</fullName>
    </submittedName>
</protein>
<evidence type="ECO:0000256" key="1">
    <source>
        <dbReference type="SAM" id="MobiDB-lite"/>
    </source>
</evidence>
<feature type="compositionally biased region" description="Polar residues" evidence="1">
    <location>
        <begin position="43"/>
        <end position="53"/>
    </location>
</feature>
<evidence type="ECO:0000313" key="2">
    <source>
        <dbReference type="EMBL" id="EWM20051.1"/>
    </source>
</evidence>
<evidence type="ECO:0000313" key="3">
    <source>
        <dbReference type="Proteomes" id="UP000019335"/>
    </source>
</evidence>
<organism evidence="2 3">
    <name type="scientific">Nannochloropsis gaditana</name>
    <dbReference type="NCBI Taxonomy" id="72520"/>
    <lineage>
        <taxon>Eukaryota</taxon>
        <taxon>Sar</taxon>
        <taxon>Stramenopiles</taxon>
        <taxon>Ochrophyta</taxon>
        <taxon>Eustigmatophyceae</taxon>
        <taxon>Eustigmatales</taxon>
        <taxon>Monodopsidaceae</taxon>
        <taxon>Nannochloropsis</taxon>
    </lineage>
</organism>
<dbReference type="AlphaFoldDB" id="W7TIH1"/>
<accession>W7TIH1</accession>
<reference evidence="2 3" key="1">
    <citation type="journal article" date="2014" name="Mol. Plant">
        <title>Chromosome Scale Genome Assembly and Transcriptome Profiling of Nannochloropsis gaditana in Nitrogen Depletion.</title>
        <authorList>
            <person name="Corteggiani Carpinelli E."/>
            <person name="Telatin A."/>
            <person name="Vitulo N."/>
            <person name="Forcato C."/>
            <person name="D'Angelo M."/>
            <person name="Schiavon R."/>
            <person name="Vezzi A."/>
            <person name="Giacometti G.M."/>
            <person name="Morosinotto T."/>
            <person name="Valle G."/>
        </authorList>
    </citation>
    <scope>NUCLEOTIDE SEQUENCE [LARGE SCALE GENOMIC DNA]</scope>
    <source>
        <strain evidence="2 3">B-31</strain>
    </source>
</reference>
<proteinExistence type="predicted"/>
<dbReference type="Proteomes" id="UP000019335">
    <property type="component" value="Unassembled WGS sequence"/>
</dbReference>